<evidence type="ECO:0000256" key="17">
    <source>
        <dbReference type="SAM" id="Phobius"/>
    </source>
</evidence>
<dbReference type="GO" id="GO:0006886">
    <property type="term" value="P:intracellular protein transport"/>
    <property type="evidence" value="ECO:0007669"/>
    <property type="project" value="InterPro"/>
</dbReference>
<keyword evidence="9 17" id="KW-0472">Membrane</keyword>
<dbReference type="InterPro" id="IPR010989">
    <property type="entry name" value="SNARE"/>
</dbReference>
<dbReference type="PANTHER" id="PTHR21230:SF26">
    <property type="entry name" value="VESICLE TRANSPORT THROUGH INTERACTION WITH T-SNARES HOMOLOG 1A"/>
    <property type="match status" value="1"/>
</dbReference>
<comment type="similarity">
    <text evidence="2">Belongs to the VTI1 family.</text>
</comment>
<evidence type="ECO:0000256" key="5">
    <source>
        <dbReference type="ARBA" id="ARBA00022927"/>
    </source>
</evidence>
<keyword evidence="3" id="KW-0813">Transport</keyword>
<dbReference type="InterPro" id="IPR038407">
    <property type="entry name" value="v-SNARE_N_sf"/>
</dbReference>
<dbReference type="GO" id="GO:0000149">
    <property type="term" value="F:SNARE binding"/>
    <property type="evidence" value="ECO:0007669"/>
    <property type="project" value="TreeGrafter"/>
</dbReference>
<evidence type="ECO:0000256" key="10">
    <source>
        <dbReference type="ARBA" id="ARBA00046280"/>
    </source>
</evidence>
<dbReference type="Pfam" id="PF05008">
    <property type="entry name" value="V-SNARE"/>
    <property type="match status" value="1"/>
</dbReference>
<dbReference type="OrthoDB" id="430637at2759"/>
<keyword evidence="8 15" id="KW-0175">Coiled coil</keyword>
<dbReference type="GO" id="GO:0006891">
    <property type="term" value="P:intra-Golgi vesicle-mediated transport"/>
    <property type="evidence" value="ECO:0007669"/>
    <property type="project" value="TreeGrafter"/>
</dbReference>
<dbReference type="GO" id="GO:0012507">
    <property type="term" value="C:ER to Golgi transport vesicle membrane"/>
    <property type="evidence" value="ECO:0007669"/>
    <property type="project" value="TreeGrafter"/>
</dbReference>
<dbReference type="GO" id="GO:0005484">
    <property type="term" value="F:SNAP receptor activity"/>
    <property type="evidence" value="ECO:0007669"/>
    <property type="project" value="InterPro"/>
</dbReference>
<dbReference type="GO" id="GO:0031902">
    <property type="term" value="C:late endosome membrane"/>
    <property type="evidence" value="ECO:0007669"/>
    <property type="project" value="TreeGrafter"/>
</dbReference>
<keyword evidence="4 17" id="KW-0812">Transmembrane</keyword>
<dbReference type="Gene3D" id="1.20.58.400">
    <property type="entry name" value="t-snare proteins"/>
    <property type="match status" value="1"/>
</dbReference>
<dbReference type="InterPro" id="IPR000727">
    <property type="entry name" value="T_SNARE_dom"/>
</dbReference>
<evidence type="ECO:0000256" key="16">
    <source>
        <dbReference type="SAM" id="MobiDB-lite"/>
    </source>
</evidence>
<evidence type="ECO:0000256" key="7">
    <source>
        <dbReference type="ARBA" id="ARBA00023034"/>
    </source>
</evidence>
<evidence type="ECO:0000256" key="1">
    <source>
        <dbReference type="ARBA" id="ARBA00004194"/>
    </source>
</evidence>
<dbReference type="AlphaFoldDB" id="T2M865"/>
<dbReference type="OMA" id="MEYEAND"/>
<comment type="subcellular location">
    <subcellularLocation>
        <location evidence="10">Endomembrane system</location>
        <topology evidence="10">Single-pass type IV membrane protein</topology>
    </subcellularLocation>
    <subcellularLocation>
        <location evidence="1">Golgi apparatus membrane</location>
        <topology evidence="1">Single-pass membrane protein</topology>
    </subcellularLocation>
</comment>
<feature type="domain" description="T-SNARE coiled-coil homology" evidence="18">
    <location>
        <begin position="120"/>
        <end position="187"/>
    </location>
</feature>
<name>T2M865_HYDVU</name>
<proteinExistence type="evidence at transcript level"/>
<accession>T2M865</accession>
<reference evidence="19" key="1">
    <citation type="journal article" date="2013" name="Genome Biol. Evol.">
        <title>Punctuated emergences of genetic and phenotypic innovations in eumetazoan, bilaterian, euteleostome, and hominidae ancestors.</title>
        <authorList>
            <person name="Wenger Y."/>
            <person name="Galliot B."/>
        </authorList>
    </citation>
    <scope>NUCLEOTIDE SEQUENCE</scope>
    <source>
        <tissue evidence="19">Whole animals</tissue>
    </source>
</reference>
<gene>
    <name evidence="19" type="primary">VTI1A</name>
</gene>
<dbReference type="FunFam" id="1.20.5.110:FF:000078">
    <property type="entry name" value="Vesicle transport through interaction with t-SNAREs 1A"/>
    <property type="match status" value="1"/>
</dbReference>
<feature type="compositionally biased region" description="Basic and acidic residues" evidence="16">
    <location>
        <begin position="105"/>
        <end position="118"/>
    </location>
</feature>
<dbReference type="SUPFAM" id="SSF47661">
    <property type="entry name" value="t-snare proteins"/>
    <property type="match status" value="1"/>
</dbReference>
<dbReference type="GO" id="GO:0000139">
    <property type="term" value="C:Golgi membrane"/>
    <property type="evidence" value="ECO:0007669"/>
    <property type="project" value="UniProtKB-SubCell"/>
</dbReference>
<dbReference type="InterPro" id="IPR027027">
    <property type="entry name" value="GOSR2/Membrin/Bos1"/>
</dbReference>
<sequence>MSQLFSDYEKHFGIITADIVAKTNKLPNVQGDEKRELVTSLDQKFDDAQELLEQMDLEVRTLSAEHKQKCSVKLKNYKTELKNLEQNMKKAKFAFSNQDLLRSELLRGDDGPHSEDQRSNLLDNSTRLERSNRRLEEGYKICLETEQIGHEIMDNLSRDRETMTRTRDRLRTTNTDLSKSSRILTAMMRRVIQNRILLVFVCLCLISVIIVVIYFSVRK</sequence>
<evidence type="ECO:0000256" key="4">
    <source>
        <dbReference type="ARBA" id="ARBA00022692"/>
    </source>
</evidence>
<evidence type="ECO:0000313" key="19">
    <source>
        <dbReference type="EMBL" id="CDG68226.1"/>
    </source>
</evidence>
<feature type="transmembrane region" description="Helical" evidence="17">
    <location>
        <begin position="196"/>
        <end position="217"/>
    </location>
</feature>
<dbReference type="Pfam" id="PF12352">
    <property type="entry name" value="V-SNARE_C"/>
    <property type="match status" value="1"/>
</dbReference>
<evidence type="ECO:0000256" key="2">
    <source>
        <dbReference type="ARBA" id="ARBA00006108"/>
    </source>
</evidence>
<dbReference type="GO" id="GO:0006896">
    <property type="term" value="P:Golgi to vacuole transport"/>
    <property type="evidence" value="ECO:0007669"/>
    <property type="project" value="TreeGrafter"/>
</dbReference>
<dbReference type="GO" id="GO:0016236">
    <property type="term" value="P:macroautophagy"/>
    <property type="evidence" value="ECO:0007669"/>
    <property type="project" value="TreeGrafter"/>
</dbReference>
<comment type="subunit">
    <text evidence="11">Interacts with distinct SNARE complexes that contain either STX5 or STX6. Interacts with NAPA and, to a lesser extent, with NAPG. Identified in a complex containing STX6, STX12, VAMP4 and VTI1A.</text>
</comment>
<evidence type="ECO:0000256" key="3">
    <source>
        <dbReference type="ARBA" id="ARBA00022448"/>
    </source>
</evidence>
<evidence type="ECO:0000256" key="13">
    <source>
        <dbReference type="ARBA" id="ARBA00081711"/>
    </source>
</evidence>
<dbReference type="Gene3D" id="1.20.5.110">
    <property type="match status" value="1"/>
</dbReference>
<evidence type="ECO:0000259" key="18">
    <source>
        <dbReference type="SMART" id="SM00397"/>
    </source>
</evidence>
<dbReference type="SMART" id="SM00397">
    <property type="entry name" value="t_SNARE"/>
    <property type="match status" value="1"/>
</dbReference>
<dbReference type="PANTHER" id="PTHR21230">
    <property type="entry name" value="VESICLE TRANSPORT V-SNARE PROTEIN VTI1-RELATED"/>
    <property type="match status" value="1"/>
</dbReference>
<keyword evidence="6 17" id="KW-1133">Transmembrane helix</keyword>
<dbReference type="GO" id="GO:0048280">
    <property type="term" value="P:vesicle fusion with Golgi apparatus"/>
    <property type="evidence" value="ECO:0007669"/>
    <property type="project" value="TreeGrafter"/>
</dbReference>
<feature type="region of interest" description="Disordered" evidence="16">
    <location>
        <begin position="105"/>
        <end position="125"/>
    </location>
</feature>
<feature type="coiled-coil region" evidence="15">
    <location>
        <begin position="38"/>
        <end position="94"/>
    </location>
</feature>
<evidence type="ECO:0000256" key="6">
    <source>
        <dbReference type="ARBA" id="ARBA00022989"/>
    </source>
</evidence>
<dbReference type="EMBL" id="HAAD01001994">
    <property type="protein sequence ID" value="CDG68226.1"/>
    <property type="molecule type" value="mRNA"/>
</dbReference>
<evidence type="ECO:0000256" key="12">
    <source>
        <dbReference type="ARBA" id="ARBA00071612"/>
    </source>
</evidence>
<dbReference type="InterPro" id="IPR007705">
    <property type="entry name" value="Vesicle_trsprt_v-SNARE_N"/>
</dbReference>
<evidence type="ECO:0000256" key="8">
    <source>
        <dbReference type="ARBA" id="ARBA00023054"/>
    </source>
</evidence>
<keyword evidence="5" id="KW-0653">Protein transport</keyword>
<dbReference type="GO" id="GO:0031201">
    <property type="term" value="C:SNARE complex"/>
    <property type="evidence" value="ECO:0007669"/>
    <property type="project" value="TreeGrafter"/>
</dbReference>
<dbReference type="SUPFAM" id="SSF58038">
    <property type="entry name" value="SNARE fusion complex"/>
    <property type="match status" value="1"/>
</dbReference>
<evidence type="ECO:0000256" key="11">
    <source>
        <dbReference type="ARBA" id="ARBA00065755"/>
    </source>
</evidence>
<dbReference type="GO" id="GO:0042147">
    <property type="term" value="P:retrograde transport, endosome to Golgi"/>
    <property type="evidence" value="ECO:0007669"/>
    <property type="project" value="TreeGrafter"/>
</dbReference>
<keyword evidence="7" id="KW-0333">Golgi apparatus</keyword>
<dbReference type="GO" id="GO:0005829">
    <property type="term" value="C:cytosol"/>
    <property type="evidence" value="ECO:0007669"/>
    <property type="project" value="GOC"/>
</dbReference>
<dbReference type="GO" id="GO:0005789">
    <property type="term" value="C:endoplasmic reticulum membrane"/>
    <property type="evidence" value="ECO:0007669"/>
    <property type="project" value="TreeGrafter"/>
</dbReference>
<evidence type="ECO:0000256" key="15">
    <source>
        <dbReference type="SAM" id="Coils"/>
    </source>
</evidence>
<dbReference type="PIRSF" id="PIRSF028865">
    <property type="entry name" value="Membrin-2"/>
    <property type="match status" value="1"/>
</dbReference>
<evidence type="ECO:0000256" key="14">
    <source>
        <dbReference type="ARBA" id="ARBA00082368"/>
    </source>
</evidence>
<protein>
    <recommendedName>
        <fullName evidence="12">Vesicle transport through interaction with t-SNAREs homolog 1A</fullName>
    </recommendedName>
    <alternativeName>
        <fullName evidence="14">Vesicle transport v-SNARE protein Vti1-like 2</fullName>
    </alternativeName>
    <alternativeName>
        <fullName evidence="13">Vti1-rp2</fullName>
    </alternativeName>
</protein>
<dbReference type="FunFam" id="1.20.58.400:FF:000001">
    <property type="entry name" value="Vesicle transport through interaction with t-SNAREs homolog 1A"/>
    <property type="match status" value="1"/>
</dbReference>
<organism evidence="19">
    <name type="scientific">Hydra vulgaris</name>
    <name type="common">Hydra</name>
    <name type="synonym">Hydra attenuata</name>
    <dbReference type="NCBI Taxonomy" id="6087"/>
    <lineage>
        <taxon>Eukaryota</taxon>
        <taxon>Metazoa</taxon>
        <taxon>Cnidaria</taxon>
        <taxon>Hydrozoa</taxon>
        <taxon>Hydroidolina</taxon>
        <taxon>Anthoathecata</taxon>
        <taxon>Aplanulata</taxon>
        <taxon>Hydridae</taxon>
        <taxon>Hydra</taxon>
    </lineage>
</organism>
<evidence type="ECO:0000256" key="9">
    <source>
        <dbReference type="ARBA" id="ARBA00023136"/>
    </source>
</evidence>